<dbReference type="Pfam" id="PF00860">
    <property type="entry name" value="Xan_ur_permease"/>
    <property type="match status" value="1"/>
</dbReference>
<keyword evidence="9" id="KW-1185">Reference proteome</keyword>
<keyword evidence="6 7" id="KW-0472">Membrane</keyword>
<comment type="similarity">
    <text evidence="2">Belongs to the nucleobase:cation symporter-2 (NCS2) (TC 2.A.40) family.</text>
</comment>
<feature type="transmembrane region" description="Helical" evidence="7">
    <location>
        <begin position="123"/>
        <end position="148"/>
    </location>
</feature>
<feature type="transmembrane region" description="Helical" evidence="7">
    <location>
        <begin position="186"/>
        <end position="206"/>
    </location>
</feature>
<feature type="transmembrane region" description="Helical" evidence="7">
    <location>
        <begin position="370"/>
        <end position="386"/>
    </location>
</feature>
<reference evidence="8 9" key="1">
    <citation type="submission" date="2019-04" db="EMBL/GenBank/DDBJ databases">
        <authorList>
            <person name="Hwang J.C."/>
        </authorList>
    </citation>
    <scope>NUCLEOTIDE SEQUENCE [LARGE SCALE GENOMIC DNA]</scope>
    <source>
        <strain evidence="8 9">IMCC35002</strain>
    </source>
</reference>
<feature type="transmembrane region" description="Helical" evidence="7">
    <location>
        <begin position="160"/>
        <end position="179"/>
    </location>
</feature>
<feature type="transmembrane region" description="Helical" evidence="7">
    <location>
        <begin position="226"/>
        <end position="244"/>
    </location>
</feature>
<dbReference type="GO" id="GO:0005886">
    <property type="term" value="C:plasma membrane"/>
    <property type="evidence" value="ECO:0007669"/>
    <property type="project" value="UniProtKB-ARBA"/>
</dbReference>
<name>A0A4U1BLM4_9GAMM</name>
<comment type="subcellular location">
    <subcellularLocation>
        <location evidence="1">Membrane</location>
        <topology evidence="1">Multi-pass membrane protein</topology>
    </subcellularLocation>
</comment>
<accession>A0A4U1BLM4</accession>
<organism evidence="8 9">
    <name type="scientific">Ferrimonas aestuarii</name>
    <dbReference type="NCBI Taxonomy" id="2569539"/>
    <lineage>
        <taxon>Bacteria</taxon>
        <taxon>Pseudomonadati</taxon>
        <taxon>Pseudomonadota</taxon>
        <taxon>Gammaproteobacteria</taxon>
        <taxon>Alteromonadales</taxon>
        <taxon>Ferrimonadaceae</taxon>
        <taxon>Ferrimonas</taxon>
    </lineage>
</organism>
<gene>
    <name evidence="8" type="ORF">FCL42_13670</name>
</gene>
<keyword evidence="3" id="KW-0813">Transport</keyword>
<dbReference type="OrthoDB" id="9779092at2"/>
<evidence type="ECO:0000256" key="4">
    <source>
        <dbReference type="ARBA" id="ARBA00022692"/>
    </source>
</evidence>
<evidence type="ECO:0000256" key="3">
    <source>
        <dbReference type="ARBA" id="ARBA00022448"/>
    </source>
</evidence>
<evidence type="ECO:0000256" key="6">
    <source>
        <dbReference type="ARBA" id="ARBA00023136"/>
    </source>
</evidence>
<evidence type="ECO:0000256" key="1">
    <source>
        <dbReference type="ARBA" id="ARBA00004141"/>
    </source>
</evidence>
<dbReference type="InterPro" id="IPR006042">
    <property type="entry name" value="Xan_ur_permease"/>
</dbReference>
<feature type="transmembrane region" description="Helical" evidence="7">
    <location>
        <begin position="45"/>
        <end position="62"/>
    </location>
</feature>
<dbReference type="NCBIfam" id="TIGR00801">
    <property type="entry name" value="ncs2"/>
    <property type="match status" value="1"/>
</dbReference>
<evidence type="ECO:0000256" key="5">
    <source>
        <dbReference type="ARBA" id="ARBA00022989"/>
    </source>
</evidence>
<sequence>MQQQAVSSGEQQVPATWRQVVAGGQMLFVAFGALVLVPLLTGLDVSVALFTAGVGTLLFQLITKRQVPVFLASSFAFIAPISYGVSQWGLSATMGGMMAAGCVYVLLSQVVRVGGMNAINRLLPPVVVGPVIMVIGLTLAPVAVNMALGKQGDVQAVEPSIALAIALPTLITALAVAVMGRGMLKLLPILSAIAVGYTISLFAGIVDFEPVMAAPWFAMPNFTTPSFEWEAILFLIPVAIAPAVEHIGDMLAISNVTGKNYVKKPGLHRTLLGDGVATIAASAVGGPPNTTYSEVTGAVMLTRNFDPKVMTWAAVTAIILATVGKFGALLTTIPTVVMGGIMILLFGSIAAVGMTSLIKNQVDVSEPRNLVIVAVTLVFGIGGMSINMGEFTLQGIALCAVVAILMNLLLPKTLASQEANH</sequence>
<proteinExistence type="inferred from homology"/>
<dbReference type="Proteomes" id="UP000305675">
    <property type="component" value="Unassembled WGS sequence"/>
</dbReference>
<dbReference type="GO" id="GO:0042907">
    <property type="term" value="F:xanthine transmembrane transporter activity"/>
    <property type="evidence" value="ECO:0007669"/>
    <property type="project" value="TreeGrafter"/>
</dbReference>
<feature type="transmembrane region" description="Helical" evidence="7">
    <location>
        <begin position="92"/>
        <end position="111"/>
    </location>
</feature>
<protein>
    <submittedName>
        <fullName evidence="8">Uracil-xanthine permease</fullName>
    </submittedName>
</protein>
<feature type="transmembrane region" description="Helical" evidence="7">
    <location>
        <begin position="336"/>
        <end position="358"/>
    </location>
</feature>
<dbReference type="RefSeq" id="WP_136863981.1">
    <property type="nucleotide sequence ID" value="NZ_SWCJ01000010.1"/>
</dbReference>
<evidence type="ECO:0000313" key="9">
    <source>
        <dbReference type="Proteomes" id="UP000305675"/>
    </source>
</evidence>
<keyword evidence="4 7" id="KW-0812">Transmembrane</keyword>
<evidence type="ECO:0000256" key="2">
    <source>
        <dbReference type="ARBA" id="ARBA00008821"/>
    </source>
</evidence>
<dbReference type="InterPro" id="IPR006043">
    <property type="entry name" value="NCS2"/>
</dbReference>
<feature type="transmembrane region" description="Helical" evidence="7">
    <location>
        <begin position="309"/>
        <end position="330"/>
    </location>
</feature>
<comment type="caution">
    <text evidence="8">The sequence shown here is derived from an EMBL/GenBank/DDBJ whole genome shotgun (WGS) entry which is preliminary data.</text>
</comment>
<keyword evidence="5 7" id="KW-1133">Transmembrane helix</keyword>
<feature type="transmembrane region" description="Helical" evidence="7">
    <location>
        <begin position="392"/>
        <end position="410"/>
    </location>
</feature>
<feature type="transmembrane region" description="Helical" evidence="7">
    <location>
        <begin position="20"/>
        <end position="39"/>
    </location>
</feature>
<dbReference type="PANTHER" id="PTHR42810:SF2">
    <property type="entry name" value="PURINE PERMEASE C1399.01C-RELATED"/>
    <property type="match status" value="1"/>
</dbReference>
<dbReference type="AlphaFoldDB" id="A0A4U1BLM4"/>
<dbReference type="PANTHER" id="PTHR42810">
    <property type="entry name" value="PURINE PERMEASE C1399.01C-RELATED"/>
    <property type="match status" value="1"/>
</dbReference>
<feature type="transmembrane region" description="Helical" evidence="7">
    <location>
        <begin position="69"/>
        <end position="86"/>
    </location>
</feature>
<evidence type="ECO:0000313" key="8">
    <source>
        <dbReference type="EMBL" id="TKB53999.1"/>
    </source>
</evidence>
<evidence type="ECO:0000256" key="7">
    <source>
        <dbReference type="SAM" id="Phobius"/>
    </source>
</evidence>
<dbReference type="EMBL" id="SWCJ01000010">
    <property type="protein sequence ID" value="TKB53999.1"/>
    <property type="molecule type" value="Genomic_DNA"/>
</dbReference>